<protein>
    <recommendedName>
        <fullName evidence="3">DNA-binding protein</fullName>
    </recommendedName>
</protein>
<sequence>MTIAPEELRLLGNAALLKLPKTAFFCSRDYPAGIEHPANLWALDQRAAGHCVISGFHSQLEQSIFRYLLQGPGQPIIYVLARGIQPNVRSEYGPEIKAGRLLFVTAFEPDVTTASQETADIRNLLITDLADDFFVPYLAPDGTLQQLMASPTAQGKPIYTLDIPENQVFLRWGATVYQPGSMLGRHG</sequence>
<reference evidence="2" key="1">
    <citation type="journal article" date="2019" name="Int. J. Syst. Evol. Microbiol.">
        <title>The Global Catalogue of Microorganisms (GCM) 10K type strain sequencing project: providing services to taxonomists for standard genome sequencing and annotation.</title>
        <authorList>
            <consortium name="The Broad Institute Genomics Platform"/>
            <consortium name="The Broad Institute Genome Sequencing Center for Infectious Disease"/>
            <person name="Wu L."/>
            <person name="Ma J."/>
        </authorList>
    </citation>
    <scope>NUCLEOTIDE SEQUENCE [LARGE SCALE GENOMIC DNA]</scope>
    <source>
        <strain evidence="2">JCM 17214</strain>
    </source>
</reference>
<accession>A0ABP7MBJ3</accession>
<name>A0ABP7MBJ3_9BACT</name>
<dbReference type="EMBL" id="BAABDH010000003">
    <property type="protein sequence ID" value="GAA3919635.1"/>
    <property type="molecule type" value="Genomic_DNA"/>
</dbReference>
<evidence type="ECO:0000313" key="2">
    <source>
        <dbReference type="Proteomes" id="UP001499909"/>
    </source>
</evidence>
<dbReference type="Proteomes" id="UP001499909">
    <property type="component" value="Unassembled WGS sequence"/>
</dbReference>
<dbReference type="RefSeq" id="WP_345108941.1">
    <property type="nucleotide sequence ID" value="NZ_BAABDH010000003.1"/>
</dbReference>
<evidence type="ECO:0008006" key="3">
    <source>
        <dbReference type="Google" id="ProtNLM"/>
    </source>
</evidence>
<evidence type="ECO:0000313" key="1">
    <source>
        <dbReference type="EMBL" id="GAA3919635.1"/>
    </source>
</evidence>
<proteinExistence type="predicted"/>
<comment type="caution">
    <text evidence="1">The sequence shown here is derived from an EMBL/GenBank/DDBJ whole genome shotgun (WGS) entry which is preliminary data.</text>
</comment>
<organism evidence="1 2">
    <name type="scientific">Hymenobacter algoricola</name>
    <dbReference type="NCBI Taxonomy" id="486267"/>
    <lineage>
        <taxon>Bacteria</taxon>
        <taxon>Pseudomonadati</taxon>
        <taxon>Bacteroidota</taxon>
        <taxon>Cytophagia</taxon>
        <taxon>Cytophagales</taxon>
        <taxon>Hymenobacteraceae</taxon>
        <taxon>Hymenobacter</taxon>
    </lineage>
</organism>
<gene>
    <name evidence="1" type="ORF">GCM10022406_02610</name>
</gene>
<keyword evidence="2" id="KW-1185">Reference proteome</keyword>
<dbReference type="Gene3D" id="3.40.50.450">
    <property type="match status" value="1"/>
</dbReference>